<dbReference type="RefSeq" id="WP_078929132.1">
    <property type="nucleotide sequence ID" value="NZ_FUXX01000033.1"/>
</dbReference>
<evidence type="ECO:0000313" key="6">
    <source>
        <dbReference type="EMBL" id="SKA66054.1"/>
    </source>
</evidence>
<sequence length="304" mass="34322">MWFKNVRFYTVDLSQFKDIFHDDAAMEETLEKVAFKPCAAQETATIGFSPLFGKDTPYHFSCGENHYFKLTEENKLLPASVVKEQLAEVVDEKEIELKRQLRKNEKDALKTAVTGKLLSQAFSTRREILIWINYDKNVVGVSATSAKKAERALAMLREAFSSFPAQLLSPKVLVDSTMTGWLKENKLPSRFTFGSDVTLKSPDEDGGVIRASKEDLISEEISVHLDAGKIATEIGLTFDDSLEFSLTSEIAVKRLKPTDIYLEHHLSEKSEDEIADMQSILVLQGELLTELSLYLLEIFDCEHN</sequence>
<accession>A0A1T4VM60</accession>
<comment type="similarity">
    <text evidence="2">Belongs to the RdgC family.</text>
</comment>
<dbReference type="GO" id="GO:0003690">
    <property type="term" value="F:double-stranded DNA binding"/>
    <property type="evidence" value="ECO:0007669"/>
    <property type="project" value="TreeGrafter"/>
</dbReference>
<dbReference type="PANTHER" id="PTHR38103">
    <property type="entry name" value="RECOMBINATION-ASSOCIATED PROTEIN RDGC"/>
    <property type="match status" value="1"/>
</dbReference>
<dbReference type="GO" id="GO:0006310">
    <property type="term" value="P:DNA recombination"/>
    <property type="evidence" value="ECO:0007669"/>
    <property type="project" value="UniProtKB-KW"/>
</dbReference>
<evidence type="ECO:0000256" key="3">
    <source>
        <dbReference type="ARBA" id="ARBA00022296"/>
    </source>
</evidence>
<keyword evidence="5" id="KW-0233">DNA recombination</keyword>
<dbReference type="AlphaFoldDB" id="A0A1T4VM60"/>
<keyword evidence="7" id="KW-1185">Reference proteome</keyword>
<dbReference type="STRING" id="83771.SAMN02910357_02186"/>
<dbReference type="Pfam" id="PF04381">
    <property type="entry name" value="RdgC"/>
    <property type="match status" value="1"/>
</dbReference>
<dbReference type="Proteomes" id="UP000242432">
    <property type="component" value="Unassembled WGS sequence"/>
</dbReference>
<dbReference type="GO" id="GO:0043590">
    <property type="term" value="C:bacterial nucleoid"/>
    <property type="evidence" value="ECO:0007669"/>
    <property type="project" value="TreeGrafter"/>
</dbReference>
<comment type="subcellular location">
    <subcellularLocation>
        <location evidence="1">Cytoplasm</location>
        <location evidence="1">Nucleoid</location>
    </subcellularLocation>
</comment>
<proteinExistence type="inferred from homology"/>
<evidence type="ECO:0000313" key="7">
    <source>
        <dbReference type="Proteomes" id="UP000242432"/>
    </source>
</evidence>
<gene>
    <name evidence="6" type="ORF">SAMN02745213_01752</name>
</gene>
<dbReference type="InterPro" id="IPR007476">
    <property type="entry name" value="RdgC"/>
</dbReference>
<dbReference type="PANTHER" id="PTHR38103:SF1">
    <property type="entry name" value="RECOMBINATION-ASSOCIATED PROTEIN RDGC"/>
    <property type="match status" value="1"/>
</dbReference>
<keyword evidence="4" id="KW-0963">Cytoplasm</keyword>
<protein>
    <recommendedName>
        <fullName evidence="3">Recombination-associated protein RdgC</fullName>
    </recommendedName>
</protein>
<dbReference type="GO" id="GO:0000018">
    <property type="term" value="P:regulation of DNA recombination"/>
    <property type="evidence" value="ECO:0007669"/>
    <property type="project" value="TreeGrafter"/>
</dbReference>
<evidence type="ECO:0000256" key="1">
    <source>
        <dbReference type="ARBA" id="ARBA00004453"/>
    </source>
</evidence>
<dbReference type="EMBL" id="FUXX01000033">
    <property type="protein sequence ID" value="SKA66054.1"/>
    <property type="molecule type" value="Genomic_DNA"/>
</dbReference>
<name>A0A1T4VM60_9GAMM</name>
<evidence type="ECO:0000256" key="4">
    <source>
        <dbReference type="ARBA" id="ARBA00022490"/>
    </source>
</evidence>
<dbReference type="NCBIfam" id="NF001464">
    <property type="entry name" value="PRK00321.1-5"/>
    <property type="match status" value="1"/>
</dbReference>
<evidence type="ECO:0000256" key="5">
    <source>
        <dbReference type="ARBA" id="ARBA00023172"/>
    </source>
</evidence>
<evidence type="ECO:0000256" key="2">
    <source>
        <dbReference type="ARBA" id="ARBA00008657"/>
    </source>
</evidence>
<reference evidence="7" key="1">
    <citation type="submission" date="2017-02" db="EMBL/GenBank/DDBJ databases">
        <authorList>
            <person name="Varghese N."/>
            <person name="Submissions S."/>
        </authorList>
    </citation>
    <scope>NUCLEOTIDE SEQUENCE [LARGE SCALE GENOMIC DNA]</scope>
    <source>
        <strain evidence="7">DSM 3072</strain>
    </source>
</reference>
<organism evidence="6 7">
    <name type="scientific">Succinivibrio dextrinosolvens DSM 3072</name>
    <dbReference type="NCBI Taxonomy" id="1123324"/>
    <lineage>
        <taxon>Bacteria</taxon>
        <taxon>Pseudomonadati</taxon>
        <taxon>Pseudomonadota</taxon>
        <taxon>Gammaproteobacteria</taxon>
        <taxon>Aeromonadales</taxon>
        <taxon>Succinivibrionaceae</taxon>
        <taxon>Succinivibrio</taxon>
    </lineage>
</organism>